<sequence>MKKKLDEAGVLPADVLGAQLSQGGVLDLFVIPDWLSKQSPATAAAAAWRPLLLVTGADSSCA</sequence>
<keyword evidence="2" id="KW-1185">Reference proteome</keyword>
<evidence type="ECO:0000313" key="1">
    <source>
        <dbReference type="EMBL" id="MBD8066103.1"/>
    </source>
</evidence>
<dbReference type="EMBL" id="JACYFU010000003">
    <property type="protein sequence ID" value="MBD8066103.1"/>
    <property type="molecule type" value="Genomic_DNA"/>
</dbReference>
<dbReference type="RefSeq" id="WP_191775532.1">
    <property type="nucleotide sequence ID" value="NZ_JACYFU010000003.1"/>
</dbReference>
<evidence type="ECO:0000313" key="2">
    <source>
        <dbReference type="Proteomes" id="UP000654108"/>
    </source>
</evidence>
<name>A0A927FWG7_9HYPH</name>
<organism evidence="1 2">
    <name type="scientific">Devosia oryzisoli</name>
    <dbReference type="NCBI Taxonomy" id="2774138"/>
    <lineage>
        <taxon>Bacteria</taxon>
        <taxon>Pseudomonadati</taxon>
        <taxon>Pseudomonadota</taxon>
        <taxon>Alphaproteobacteria</taxon>
        <taxon>Hyphomicrobiales</taxon>
        <taxon>Devosiaceae</taxon>
        <taxon>Devosia</taxon>
    </lineage>
</organism>
<comment type="caution">
    <text evidence="1">The sequence shown here is derived from an EMBL/GenBank/DDBJ whole genome shotgun (WGS) entry which is preliminary data.</text>
</comment>
<dbReference type="AlphaFoldDB" id="A0A927FWG7"/>
<reference evidence="1" key="1">
    <citation type="submission" date="2020-09" db="EMBL/GenBank/DDBJ databases">
        <title>Genome seq and assembly of Devosia sp.</title>
        <authorList>
            <person name="Chhetri G."/>
        </authorList>
    </citation>
    <scope>NUCLEOTIDE SEQUENCE</scope>
    <source>
        <strain evidence="1">PTR5</strain>
    </source>
</reference>
<accession>A0A927FWG7</accession>
<protein>
    <submittedName>
        <fullName evidence="1">Uncharacterized protein</fullName>
    </submittedName>
</protein>
<gene>
    <name evidence="1" type="ORF">IC608_11530</name>
</gene>
<dbReference type="Proteomes" id="UP000654108">
    <property type="component" value="Unassembled WGS sequence"/>
</dbReference>
<proteinExistence type="predicted"/>